<protein>
    <submittedName>
        <fullName evidence="2">Uncharacterized protein</fullName>
    </submittedName>
</protein>
<sequence>MSTKKLASSLEGLKLTKQTSRASTRSNSPPPPEEKTTLMSLPAEVRAEIWGYLLDGDYVRGFFHMARPEHECVRYSGSKSRLYSHARTYQFQTNILLVNRRIYAEARDELRRRNDFVLFGYQWVSPHTPEYPFDEMYHCHNVPIVTDNQSAIASFDHESLRLHFRHRELPEAEYETYKTGYILMLAHDLVHLFQAITMVSCNKWKAGKLLLKNEADGKLREFTGLDVDKTFKLTIQLRQFFPVKDFRKKAAHILSSLGRPIISAFQLALATNATPYPRQGASLWSAPEVLVDVPEDLLAELQASAGPERVWLTAWAYDTFDMLKQQREYANVLISLDGYLDAAVVFDVMFDSWYRPILFGTFAPENPIYASDAAEPLILWLRELLNAIIASGSLKLRTLIPASVARVHKWFITKPEDTKRAMAEEFWLRICKFSKDDMMLNTSEQFPGARWDLVCPGYKHLQYLLRAEDHCRSNTGPNPDLEAIIADFEELRSYNPYDQYLAHDCNLVGTLRYHQKVDGTPITPFTSTAVLPVREFEWQYKDTELGRPPIEGWTVLSQMHEVPLIGGPFRTDSTA</sequence>
<dbReference type="EMBL" id="JAWDJX010000001">
    <property type="protein sequence ID" value="KAK3058599.1"/>
    <property type="molecule type" value="Genomic_DNA"/>
</dbReference>
<name>A0AAJ0GJ68_9PEZI</name>
<accession>A0AAJ0GJ68</accession>
<keyword evidence="3" id="KW-1185">Reference proteome</keyword>
<comment type="caution">
    <text evidence="2">The sequence shown here is derived from an EMBL/GenBank/DDBJ whole genome shotgun (WGS) entry which is preliminary data.</text>
</comment>
<proteinExistence type="predicted"/>
<feature type="compositionally biased region" description="Polar residues" evidence="1">
    <location>
        <begin position="16"/>
        <end position="27"/>
    </location>
</feature>
<feature type="region of interest" description="Disordered" evidence="1">
    <location>
        <begin position="1"/>
        <end position="37"/>
    </location>
</feature>
<organism evidence="2 3">
    <name type="scientific">Extremus antarcticus</name>
    <dbReference type="NCBI Taxonomy" id="702011"/>
    <lineage>
        <taxon>Eukaryota</taxon>
        <taxon>Fungi</taxon>
        <taxon>Dikarya</taxon>
        <taxon>Ascomycota</taxon>
        <taxon>Pezizomycotina</taxon>
        <taxon>Dothideomycetes</taxon>
        <taxon>Dothideomycetidae</taxon>
        <taxon>Mycosphaerellales</taxon>
        <taxon>Extremaceae</taxon>
        <taxon>Extremus</taxon>
    </lineage>
</organism>
<evidence type="ECO:0000313" key="2">
    <source>
        <dbReference type="EMBL" id="KAK3058599.1"/>
    </source>
</evidence>
<reference evidence="2" key="1">
    <citation type="submission" date="2023-04" db="EMBL/GenBank/DDBJ databases">
        <title>Black Yeasts Isolated from many extreme environments.</title>
        <authorList>
            <person name="Coleine C."/>
            <person name="Stajich J.E."/>
            <person name="Selbmann L."/>
        </authorList>
    </citation>
    <scope>NUCLEOTIDE SEQUENCE</scope>
    <source>
        <strain evidence="2">CCFEE 5312</strain>
    </source>
</reference>
<gene>
    <name evidence="2" type="ORF">LTR09_000163</name>
</gene>
<dbReference type="AlphaFoldDB" id="A0AAJ0GJ68"/>
<evidence type="ECO:0000313" key="3">
    <source>
        <dbReference type="Proteomes" id="UP001271007"/>
    </source>
</evidence>
<evidence type="ECO:0000256" key="1">
    <source>
        <dbReference type="SAM" id="MobiDB-lite"/>
    </source>
</evidence>
<dbReference type="Proteomes" id="UP001271007">
    <property type="component" value="Unassembled WGS sequence"/>
</dbReference>